<proteinExistence type="predicted"/>
<reference evidence="2" key="1">
    <citation type="journal article" date="2022" name="Nat. Commun.">
        <title>Chromosome evolution and the genetic basis of agronomically important traits in greater yam.</title>
        <authorList>
            <person name="Bredeson J.V."/>
            <person name="Lyons J.B."/>
            <person name="Oniyinde I.O."/>
            <person name="Okereke N.R."/>
            <person name="Kolade O."/>
            <person name="Nnabue I."/>
            <person name="Nwadili C.O."/>
            <person name="Hribova E."/>
            <person name="Parker M."/>
            <person name="Nwogha J."/>
            <person name="Shu S."/>
            <person name="Carlson J."/>
            <person name="Kariba R."/>
            <person name="Muthemba S."/>
            <person name="Knop K."/>
            <person name="Barton G.J."/>
            <person name="Sherwood A.V."/>
            <person name="Lopez-Montes A."/>
            <person name="Asiedu R."/>
            <person name="Jamnadass R."/>
            <person name="Muchugi A."/>
            <person name="Goodstein D."/>
            <person name="Egesi C.N."/>
            <person name="Featherston J."/>
            <person name="Asfaw A."/>
            <person name="Simpson G.G."/>
            <person name="Dolezel J."/>
            <person name="Hendre P.S."/>
            <person name="Van Deynze A."/>
            <person name="Kumar P.L."/>
            <person name="Obidiegwu J.E."/>
            <person name="Bhattacharjee R."/>
            <person name="Rokhsar D.S."/>
        </authorList>
    </citation>
    <scope>NUCLEOTIDE SEQUENCE [LARGE SCALE GENOMIC DNA]</scope>
    <source>
        <strain evidence="2">cv. TDa95/00328</strain>
    </source>
</reference>
<sequence length="204" mass="23436">MDVDTSERVTDPGEPPEMMVDAGARGMWGFEGDPIGLCTESLGFESSTEEAAAVVDEGVVEEEEEEEDMRQRWRSERVRTSKWRLEERGFPPPLTWLEGGGRRRVIMRSEREGGRLRIREVRIERPGVFVALREGGRLRLFGISDGGRRGSEEQEEEEMGRRENGDSEEKGEWERGRLMRCQEAVNGDRISVLWCNNHRYMTTA</sequence>
<evidence type="ECO:0000313" key="2">
    <source>
        <dbReference type="Proteomes" id="UP000827976"/>
    </source>
</evidence>
<dbReference type="EMBL" id="CM037029">
    <property type="protein sequence ID" value="KAH7654288.1"/>
    <property type="molecule type" value="Genomic_DNA"/>
</dbReference>
<evidence type="ECO:0000313" key="1">
    <source>
        <dbReference type="EMBL" id="KAH7654288.1"/>
    </source>
</evidence>
<gene>
    <name evidence="1" type="ORF">IHE45_19G134800</name>
</gene>
<name>A0ACB7U245_DIOAL</name>
<dbReference type="Proteomes" id="UP000827976">
    <property type="component" value="Chromosome 19"/>
</dbReference>
<protein>
    <submittedName>
        <fullName evidence="1">The fantastic four family protein</fullName>
    </submittedName>
</protein>
<accession>A0ACB7U245</accession>
<comment type="caution">
    <text evidence="1">The sequence shown here is derived from an EMBL/GenBank/DDBJ whole genome shotgun (WGS) entry which is preliminary data.</text>
</comment>
<organism evidence="1 2">
    <name type="scientific">Dioscorea alata</name>
    <name type="common">Purple yam</name>
    <dbReference type="NCBI Taxonomy" id="55571"/>
    <lineage>
        <taxon>Eukaryota</taxon>
        <taxon>Viridiplantae</taxon>
        <taxon>Streptophyta</taxon>
        <taxon>Embryophyta</taxon>
        <taxon>Tracheophyta</taxon>
        <taxon>Spermatophyta</taxon>
        <taxon>Magnoliopsida</taxon>
        <taxon>Liliopsida</taxon>
        <taxon>Dioscoreales</taxon>
        <taxon>Dioscoreaceae</taxon>
        <taxon>Dioscorea</taxon>
    </lineage>
</organism>
<keyword evidence="2" id="KW-1185">Reference proteome</keyword>